<dbReference type="AlphaFoldDB" id="A0A6C0KMU0"/>
<evidence type="ECO:0000313" key="2">
    <source>
        <dbReference type="EMBL" id="QHU19315.1"/>
    </source>
</evidence>
<protein>
    <recommendedName>
        <fullName evidence="1">Nudix hydrolase domain-containing protein</fullName>
    </recommendedName>
</protein>
<sequence length="197" mass="23535">MGASILPVTIHNNKIYFLFGKERDIDENPGWSDFGGGTEKGESFFQTAIREGSEELTGFLGNSIQIKDLLKEYGTYIIDYKSNGHSTYRCHIFPIQYDDKLPFYYNNNQQFLQKKLDPKIIIETKIFEKTQIEWFSFHDIKKRQNEFRSFYKNIIELILGNKIYIETFVKKSFRKKTKPSFKRYYNNNKKTRKNRLE</sequence>
<dbReference type="EMBL" id="MN740947">
    <property type="protein sequence ID" value="QHU19315.1"/>
    <property type="molecule type" value="Genomic_DNA"/>
</dbReference>
<accession>A0A6C0KMU0</accession>
<name>A0A6C0KMU0_9ZZZZ</name>
<organism evidence="2">
    <name type="scientific">viral metagenome</name>
    <dbReference type="NCBI Taxonomy" id="1070528"/>
    <lineage>
        <taxon>unclassified sequences</taxon>
        <taxon>metagenomes</taxon>
        <taxon>organismal metagenomes</taxon>
    </lineage>
</organism>
<dbReference type="Pfam" id="PF00293">
    <property type="entry name" value="NUDIX"/>
    <property type="match status" value="1"/>
</dbReference>
<dbReference type="PROSITE" id="PS51462">
    <property type="entry name" value="NUDIX"/>
    <property type="match status" value="1"/>
</dbReference>
<dbReference type="InterPro" id="IPR015797">
    <property type="entry name" value="NUDIX_hydrolase-like_dom_sf"/>
</dbReference>
<proteinExistence type="predicted"/>
<evidence type="ECO:0000259" key="1">
    <source>
        <dbReference type="PROSITE" id="PS51462"/>
    </source>
</evidence>
<reference evidence="2" key="1">
    <citation type="journal article" date="2020" name="Nature">
        <title>Giant virus diversity and host interactions through global metagenomics.</title>
        <authorList>
            <person name="Schulz F."/>
            <person name="Roux S."/>
            <person name="Paez-Espino D."/>
            <person name="Jungbluth S."/>
            <person name="Walsh D.A."/>
            <person name="Denef V.J."/>
            <person name="McMahon K.D."/>
            <person name="Konstantinidis K.T."/>
            <person name="Eloe-Fadrosh E.A."/>
            <person name="Kyrpides N.C."/>
            <person name="Woyke T."/>
        </authorList>
    </citation>
    <scope>NUCLEOTIDE SEQUENCE</scope>
    <source>
        <strain evidence="2">GVMAG-S-3300013014-104</strain>
    </source>
</reference>
<dbReference type="SUPFAM" id="SSF55811">
    <property type="entry name" value="Nudix"/>
    <property type="match status" value="1"/>
</dbReference>
<dbReference type="CDD" id="cd02883">
    <property type="entry name" value="NUDIX_Hydrolase"/>
    <property type="match status" value="1"/>
</dbReference>
<feature type="domain" description="Nudix hydrolase" evidence="1">
    <location>
        <begin position="1"/>
        <end position="160"/>
    </location>
</feature>
<dbReference type="InterPro" id="IPR000086">
    <property type="entry name" value="NUDIX_hydrolase_dom"/>
</dbReference>
<dbReference type="Gene3D" id="3.90.79.10">
    <property type="entry name" value="Nucleoside Triphosphate Pyrophosphohydrolase"/>
    <property type="match status" value="1"/>
</dbReference>